<dbReference type="SUPFAM" id="SSF57756">
    <property type="entry name" value="Retrovirus zinc finger-like domains"/>
    <property type="match status" value="1"/>
</dbReference>
<evidence type="ECO:0000256" key="1">
    <source>
        <dbReference type="PROSITE-ProRule" id="PRU00047"/>
    </source>
</evidence>
<evidence type="ECO:0000256" key="2">
    <source>
        <dbReference type="SAM" id="MobiDB-lite"/>
    </source>
</evidence>
<feature type="compositionally biased region" description="Low complexity" evidence="2">
    <location>
        <begin position="176"/>
        <end position="189"/>
    </location>
</feature>
<dbReference type="InterPro" id="IPR001878">
    <property type="entry name" value="Znf_CCHC"/>
</dbReference>
<dbReference type="EMBL" id="CAIIXF020000127">
    <property type="protein sequence ID" value="CAH1802846.1"/>
    <property type="molecule type" value="Genomic_DNA"/>
</dbReference>
<accession>A0A8S4Q8J9</accession>
<evidence type="ECO:0000313" key="5">
    <source>
        <dbReference type="Proteomes" id="UP000749559"/>
    </source>
</evidence>
<dbReference type="SUPFAM" id="SSF52266">
    <property type="entry name" value="SGNH hydrolase"/>
    <property type="match status" value="1"/>
</dbReference>
<name>A0A8S4Q8J9_OWEFU</name>
<dbReference type="SMART" id="SM00343">
    <property type="entry name" value="ZnF_C2HC"/>
    <property type="match status" value="2"/>
</dbReference>
<feature type="region of interest" description="Disordered" evidence="2">
    <location>
        <begin position="163"/>
        <end position="195"/>
    </location>
</feature>
<dbReference type="GO" id="GO:0003676">
    <property type="term" value="F:nucleic acid binding"/>
    <property type="evidence" value="ECO:0007669"/>
    <property type="project" value="InterPro"/>
</dbReference>
<feature type="non-terminal residue" evidence="4">
    <location>
        <position position="1"/>
    </location>
</feature>
<gene>
    <name evidence="4" type="ORF">OFUS_LOCUS26488</name>
</gene>
<dbReference type="Proteomes" id="UP000749559">
    <property type="component" value="Unassembled WGS sequence"/>
</dbReference>
<dbReference type="PROSITE" id="PS50158">
    <property type="entry name" value="ZF_CCHC"/>
    <property type="match status" value="1"/>
</dbReference>
<keyword evidence="5" id="KW-1185">Reference proteome</keyword>
<dbReference type="InterPro" id="IPR036514">
    <property type="entry name" value="SGNH_hydro_sf"/>
</dbReference>
<dbReference type="AlphaFoldDB" id="A0A8S4Q8J9"/>
<dbReference type="InterPro" id="IPR036875">
    <property type="entry name" value="Znf_CCHC_sf"/>
</dbReference>
<dbReference type="OrthoDB" id="3863715at2759"/>
<evidence type="ECO:0000313" key="4">
    <source>
        <dbReference type="EMBL" id="CAH1802846.1"/>
    </source>
</evidence>
<dbReference type="GO" id="GO:0008270">
    <property type="term" value="F:zinc ion binding"/>
    <property type="evidence" value="ECO:0007669"/>
    <property type="project" value="UniProtKB-KW"/>
</dbReference>
<dbReference type="InterPro" id="IPR013830">
    <property type="entry name" value="SGNH_hydro"/>
</dbReference>
<reference evidence="4" key="1">
    <citation type="submission" date="2022-03" db="EMBL/GenBank/DDBJ databases">
        <authorList>
            <person name="Martin C."/>
        </authorList>
    </citation>
    <scope>NUCLEOTIDE SEQUENCE</scope>
</reference>
<sequence length="253" mass="27669">IDETCLDTKHVDIKCISGGTISDAQKALMNNESYDKVILQIGSNDCAKGDPAKNIVDDYKLLLSGAKAISKDVSISSICPRTDNKEAHEKAQAVNAELQVLCEHTDNTSFINNDNTFILQDGTINDGFLNRDGLHLNPAGTNRLVHNMGLTKSLKSVTKPFNQYKKSKIPNPIPRPNGNSNSNSSKPTSYANAVKSPRPNLKPVCFKCGEASHLASTCWHPSPVRCYFCKNLGHKTAKCPNKDHQPIETSNSY</sequence>
<dbReference type="Gene3D" id="4.10.60.10">
    <property type="entry name" value="Zinc finger, CCHC-type"/>
    <property type="match status" value="1"/>
</dbReference>
<dbReference type="Gene3D" id="3.40.50.1110">
    <property type="entry name" value="SGNH hydrolase"/>
    <property type="match status" value="1"/>
</dbReference>
<evidence type="ECO:0000259" key="3">
    <source>
        <dbReference type="PROSITE" id="PS50158"/>
    </source>
</evidence>
<feature type="domain" description="CCHC-type" evidence="3">
    <location>
        <begin position="205"/>
        <end position="218"/>
    </location>
</feature>
<comment type="caution">
    <text evidence="4">The sequence shown here is derived from an EMBL/GenBank/DDBJ whole genome shotgun (WGS) entry which is preliminary data.</text>
</comment>
<keyword evidence="1" id="KW-0479">Metal-binding</keyword>
<keyword evidence="1" id="KW-0862">Zinc</keyword>
<proteinExistence type="predicted"/>
<protein>
    <recommendedName>
        <fullName evidence="3">CCHC-type domain-containing protein</fullName>
    </recommendedName>
</protein>
<organism evidence="4 5">
    <name type="scientific">Owenia fusiformis</name>
    <name type="common">Polychaete worm</name>
    <dbReference type="NCBI Taxonomy" id="6347"/>
    <lineage>
        <taxon>Eukaryota</taxon>
        <taxon>Metazoa</taxon>
        <taxon>Spiralia</taxon>
        <taxon>Lophotrochozoa</taxon>
        <taxon>Annelida</taxon>
        <taxon>Polychaeta</taxon>
        <taxon>Sedentaria</taxon>
        <taxon>Canalipalpata</taxon>
        <taxon>Sabellida</taxon>
        <taxon>Oweniida</taxon>
        <taxon>Oweniidae</taxon>
        <taxon>Owenia</taxon>
    </lineage>
</organism>
<keyword evidence="1" id="KW-0863">Zinc-finger</keyword>
<dbReference type="Pfam" id="PF13472">
    <property type="entry name" value="Lipase_GDSL_2"/>
    <property type="match status" value="1"/>
</dbReference>